<evidence type="ECO:0000313" key="8">
    <source>
        <dbReference type="EMBL" id="CAE2206048.1"/>
    </source>
</evidence>
<dbReference type="EC" id="2.1.1.37" evidence="6"/>
<dbReference type="SUPFAM" id="SSF53335">
    <property type="entry name" value="S-adenosyl-L-methionine-dependent methyltransferases"/>
    <property type="match status" value="1"/>
</dbReference>
<proteinExistence type="inferred from homology"/>
<name>A0A7S4HQ91_9STRA</name>
<dbReference type="NCBIfam" id="TIGR00675">
    <property type="entry name" value="dcm"/>
    <property type="match status" value="1"/>
</dbReference>
<comment type="similarity">
    <text evidence="4 5">Belongs to the class I-like SAM-binding methyltransferase superfamily. C5-methyltransferase family.</text>
</comment>
<keyword evidence="2 4" id="KW-0808">Transferase</keyword>
<keyword evidence="1 4" id="KW-0489">Methyltransferase</keyword>
<accession>A0A7S4HQ91</accession>
<dbReference type="InterPro" id="IPR018117">
    <property type="entry name" value="C5_DNA_meth_AS"/>
</dbReference>
<feature type="compositionally biased region" description="Basic and acidic residues" evidence="7">
    <location>
        <begin position="339"/>
        <end position="359"/>
    </location>
</feature>
<dbReference type="Gene3D" id="3.90.120.10">
    <property type="entry name" value="DNA Methylase, subunit A, domain 2"/>
    <property type="match status" value="1"/>
</dbReference>
<dbReference type="PROSITE" id="PS51679">
    <property type="entry name" value="SAM_MT_C5"/>
    <property type="match status" value="1"/>
</dbReference>
<evidence type="ECO:0000256" key="6">
    <source>
        <dbReference type="RuleBase" id="RU000417"/>
    </source>
</evidence>
<feature type="region of interest" description="Disordered" evidence="7">
    <location>
        <begin position="336"/>
        <end position="374"/>
    </location>
</feature>
<organism evidence="8">
    <name type="scientific">Odontella aurita</name>
    <dbReference type="NCBI Taxonomy" id="265563"/>
    <lineage>
        <taxon>Eukaryota</taxon>
        <taxon>Sar</taxon>
        <taxon>Stramenopiles</taxon>
        <taxon>Ochrophyta</taxon>
        <taxon>Bacillariophyta</taxon>
        <taxon>Mediophyceae</taxon>
        <taxon>Biddulphiophycidae</taxon>
        <taxon>Eupodiscales</taxon>
        <taxon>Odontellaceae</taxon>
        <taxon>Odontella</taxon>
    </lineage>
</organism>
<dbReference type="InterPro" id="IPR029063">
    <property type="entry name" value="SAM-dependent_MTases_sf"/>
</dbReference>
<dbReference type="InterPro" id="IPR001525">
    <property type="entry name" value="C5_MeTfrase"/>
</dbReference>
<dbReference type="Pfam" id="PF00145">
    <property type="entry name" value="DNA_methylase"/>
    <property type="match status" value="1"/>
</dbReference>
<dbReference type="Gene3D" id="3.40.50.150">
    <property type="entry name" value="Vaccinia Virus protein VP39"/>
    <property type="match status" value="1"/>
</dbReference>
<dbReference type="PANTHER" id="PTHR46098">
    <property type="entry name" value="TRNA (CYTOSINE(38)-C(5))-METHYLTRANSFERASE"/>
    <property type="match status" value="1"/>
</dbReference>
<feature type="active site" evidence="4">
    <location>
        <position position="208"/>
    </location>
</feature>
<dbReference type="PROSITE" id="PS00094">
    <property type="entry name" value="C5_MTASE_1"/>
    <property type="match status" value="1"/>
</dbReference>
<evidence type="ECO:0000256" key="4">
    <source>
        <dbReference type="PROSITE-ProRule" id="PRU01016"/>
    </source>
</evidence>
<sequence length="481" mass="53633">MTIACGAVVCAPCNVSTVLDLLRDCSCLRNREKRVTAYHGDPNHFMGDDSGDDNESVSARGRMAVHLSPEGVSRIKSRDEDLPNELHRMLSEGDAVFVQGLRPRSAACRAGPLPWSWSALGSSTERRKYRVLELFAGIGGFHVGWRSALATSGGVNDLSCVGASEVDSEAVATYLANHGAQVPMLGDITELDAADVPEHNILCAGFPCQSFSNAGSKLGFDDEKGLLFFEILRVARHHRPAVLLLENVAYLARHDSGRTLRRILYELEKAGYVVRHRVLDAQLWGVPQQRERIYFVCFRCDGKGLGAAASEAFRWPEPEKGRRKVVVLNDVLSPEPPEGEEHYLTAHQKEKIARRSEDRKKKKHNDKQNAEDKCCRSDAAEYERHTNIPHWRIARRQSVARSLMSSYRRSFLSYSEFVVEPGGRVRFYTPRECARIMGFEDSFKIDAVRNPSRFVHQAGNAVCPPVVAAVVQSILSLALEF</sequence>
<dbReference type="AlphaFoldDB" id="A0A7S4HQ91"/>
<gene>
    <name evidence="8" type="ORF">OAUR00152_LOCUS2680</name>
</gene>
<dbReference type="EMBL" id="HBKQ01003948">
    <property type="protein sequence ID" value="CAE2206048.1"/>
    <property type="molecule type" value="Transcribed_RNA"/>
</dbReference>
<evidence type="ECO:0000256" key="7">
    <source>
        <dbReference type="SAM" id="MobiDB-lite"/>
    </source>
</evidence>
<dbReference type="InterPro" id="IPR050750">
    <property type="entry name" value="C5-MTase"/>
</dbReference>
<dbReference type="PRINTS" id="PR00105">
    <property type="entry name" value="C5METTRFRASE"/>
</dbReference>
<dbReference type="PANTHER" id="PTHR46098:SF1">
    <property type="entry name" value="TRNA (CYTOSINE(38)-C(5))-METHYLTRANSFERASE"/>
    <property type="match status" value="1"/>
</dbReference>
<comment type="catalytic activity">
    <reaction evidence="6">
        <text>a 2'-deoxycytidine in DNA + S-adenosyl-L-methionine = a 5-methyl-2'-deoxycytidine in DNA + S-adenosyl-L-homocysteine + H(+)</text>
        <dbReference type="Rhea" id="RHEA:13681"/>
        <dbReference type="Rhea" id="RHEA-COMP:11369"/>
        <dbReference type="Rhea" id="RHEA-COMP:11370"/>
        <dbReference type="ChEBI" id="CHEBI:15378"/>
        <dbReference type="ChEBI" id="CHEBI:57856"/>
        <dbReference type="ChEBI" id="CHEBI:59789"/>
        <dbReference type="ChEBI" id="CHEBI:85452"/>
        <dbReference type="ChEBI" id="CHEBI:85454"/>
        <dbReference type="EC" id="2.1.1.37"/>
    </reaction>
</comment>
<evidence type="ECO:0000256" key="5">
    <source>
        <dbReference type="RuleBase" id="RU000416"/>
    </source>
</evidence>
<keyword evidence="3 4" id="KW-0949">S-adenosyl-L-methionine</keyword>
<evidence type="ECO:0000256" key="2">
    <source>
        <dbReference type="ARBA" id="ARBA00022679"/>
    </source>
</evidence>
<evidence type="ECO:0000256" key="1">
    <source>
        <dbReference type="ARBA" id="ARBA00022603"/>
    </source>
</evidence>
<dbReference type="GO" id="GO:0032259">
    <property type="term" value="P:methylation"/>
    <property type="evidence" value="ECO:0007669"/>
    <property type="project" value="UniProtKB-KW"/>
</dbReference>
<dbReference type="GO" id="GO:0003886">
    <property type="term" value="F:DNA (cytosine-5-)-methyltransferase activity"/>
    <property type="evidence" value="ECO:0007669"/>
    <property type="project" value="UniProtKB-EC"/>
</dbReference>
<evidence type="ECO:0000256" key="3">
    <source>
        <dbReference type="ARBA" id="ARBA00022691"/>
    </source>
</evidence>
<protein>
    <recommendedName>
        <fullName evidence="6">Cytosine-specific methyltransferase</fullName>
        <ecNumber evidence="6">2.1.1.37</ecNumber>
    </recommendedName>
</protein>
<reference evidence="8" key="1">
    <citation type="submission" date="2021-01" db="EMBL/GenBank/DDBJ databases">
        <authorList>
            <person name="Corre E."/>
            <person name="Pelletier E."/>
            <person name="Niang G."/>
            <person name="Scheremetjew M."/>
            <person name="Finn R."/>
            <person name="Kale V."/>
            <person name="Holt S."/>
            <person name="Cochrane G."/>
            <person name="Meng A."/>
            <person name="Brown T."/>
            <person name="Cohen L."/>
        </authorList>
    </citation>
    <scope>NUCLEOTIDE SEQUENCE</scope>
    <source>
        <strain evidence="8">Isolate 1302-5</strain>
    </source>
</reference>